<sequence length="281" mass="32580">MPIITEYRHGMTMGIPPGRNDHMRAKREEVEGWSESSTRRNTRFLYSVDERKLTGHGFALSLTIRDCPPTSADWQVVRENFFKRLRRLPIVRGHWLTEWQRRGVPHLHMALWLPDRADGHPPGYYHSDITSAWLAVAAPYTAGLRGQHVTPITDSVGWFKYLSKHAVRGVGHYQRSAESIPQGWKKTGRMWGHLGDWPTIEPTRYTVGNETFWAYRRLVQRWRLADARASADRYRIRSARRMLQSSDRSAGSVRGVGEWIGNDQTQRFLRYLAAMGHEITC</sequence>
<organism evidence="2">
    <name type="scientific">uncultured prokaryote</name>
    <dbReference type="NCBI Taxonomy" id="198431"/>
    <lineage>
        <taxon>unclassified sequences</taxon>
        <taxon>environmental samples</taxon>
    </lineage>
</organism>
<protein>
    <recommendedName>
        <fullName evidence="1">Replication-associated protein ORF2/G2P domain-containing protein</fullName>
    </recommendedName>
</protein>
<reference evidence="2" key="2">
    <citation type="submission" date="2015-07" db="EMBL/GenBank/DDBJ databases">
        <title>Plasmids, circular viruses and viroids from rat gut.</title>
        <authorList>
            <person name="Jorgensen T.J."/>
            <person name="Hansen M.A."/>
            <person name="Xu Z."/>
            <person name="Tabak M.A."/>
            <person name="Sorensen S.J."/>
            <person name="Hansen L.H."/>
        </authorList>
    </citation>
    <scope>NUCLEOTIDE SEQUENCE</scope>
    <source>
        <strain evidence="2">RGRH1854</strain>
    </source>
</reference>
<reference evidence="2" key="1">
    <citation type="submission" date="2015-06" db="EMBL/GenBank/DDBJ databases">
        <authorList>
            <person name="Joergensen T."/>
        </authorList>
    </citation>
    <scope>NUCLEOTIDE SEQUENCE</scope>
    <source>
        <strain evidence="2">RGRH1854</strain>
    </source>
</reference>
<evidence type="ECO:0000313" key="2">
    <source>
        <dbReference type="EMBL" id="CRY98132.1"/>
    </source>
</evidence>
<name>A0A0H5QR41_9ZZZZ</name>
<feature type="domain" description="Replication-associated protein ORF2/G2P" evidence="1">
    <location>
        <begin position="60"/>
        <end position="164"/>
    </location>
</feature>
<proteinExistence type="predicted"/>
<dbReference type="EMBL" id="LN854348">
    <property type="protein sequence ID" value="CRY98132.1"/>
    <property type="molecule type" value="Genomic_DNA"/>
</dbReference>
<dbReference type="Pfam" id="PF23343">
    <property type="entry name" value="REP_ORF2-G2P"/>
    <property type="match status" value="1"/>
</dbReference>
<dbReference type="InterPro" id="IPR056906">
    <property type="entry name" value="ORF2/G2P_dom"/>
</dbReference>
<dbReference type="AlphaFoldDB" id="A0A0H5QR41"/>
<evidence type="ECO:0000259" key="1">
    <source>
        <dbReference type="Pfam" id="PF23343"/>
    </source>
</evidence>
<accession>A0A0H5QR41</accession>